<dbReference type="EMBL" id="SWLB01000025">
    <property type="protein sequence ID" value="KAF3322177.1"/>
    <property type="molecule type" value="Genomic_DNA"/>
</dbReference>
<comment type="caution">
    <text evidence="3">The sequence shown here is derived from an EMBL/GenBank/DDBJ whole genome shotgun (WGS) entry which is preliminary data.</text>
</comment>
<feature type="region of interest" description="Disordered" evidence="2">
    <location>
        <begin position="84"/>
        <end position="115"/>
    </location>
</feature>
<dbReference type="OrthoDB" id="784654at2759"/>
<evidence type="ECO:0000256" key="2">
    <source>
        <dbReference type="SAM" id="MobiDB-lite"/>
    </source>
</evidence>
<sequence length="244" mass="26609">MSNPIHPPPLASIPFMWDPHPSSEADLRHALICATAELQSTRVAAHEELRRMEAQAIQLSQLLDTATRERDELRRQCHTLLLLLSSHPHPHPTSDTANSTEEDESSNGTSPNQVSVQVPVVIPSPSQDVKLEIAGLEEMAMKKGLPEKGKLVEAVVAAGPLLHTLLLAGPLPKWRHPPPAVRCFDIPLFAPSKELREEVESLPDKTFADGLASSALPASSLPQNNVKLGRELTDSVENFHFVAT</sequence>
<name>A0A833QIM3_9POAL</name>
<accession>A0A833QIM3</accession>
<evidence type="ECO:0000256" key="1">
    <source>
        <dbReference type="SAM" id="Coils"/>
    </source>
</evidence>
<dbReference type="InterPro" id="IPR012862">
    <property type="entry name" value="DUF1635"/>
</dbReference>
<keyword evidence="1" id="KW-0175">Coiled coil</keyword>
<protein>
    <submittedName>
        <fullName evidence="3">Uncharacterized protein</fullName>
    </submittedName>
</protein>
<gene>
    <name evidence="3" type="ORF">FCM35_KLT13318</name>
</gene>
<keyword evidence="4" id="KW-1185">Reference proteome</keyword>
<dbReference type="PANTHER" id="PTHR33431">
    <property type="entry name" value="ENABLED-LIKE PROTEIN (DUF1635)"/>
    <property type="match status" value="1"/>
</dbReference>
<dbReference type="Pfam" id="PF07795">
    <property type="entry name" value="DUF1635"/>
    <property type="match status" value="1"/>
</dbReference>
<dbReference type="Proteomes" id="UP000623129">
    <property type="component" value="Unassembled WGS sequence"/>
</dbReference>
<evidence type="ECO:0000313" key="3">
    <source>
        <dbReference type="EMBL" id="KAF3322177.1"/>
    </source>
</evidence>
<proteinExistence type="predicted"/>
<feature type="coiled-coil region" evidence="1">
    <location>
        <begin position="35"/>
        <end position="83"/>
    </location>
</feature>
<dbReference type="PANTHER" id="PTHR33431:SF3">
    <property type="entry name" value="ENABLED-LIKE PROTEIN (DUF1635)"/>
    <property type="match status" value="1"/>
</dbReference>
<evidence type="ECO:0000313" key="4">
    <source>
        <dbReference type="Proteomes" id="UP000623129"/>
    </source>
</evidence>
<organism evidence="3 4">
    <name type="scientific">Carex littledalei</name>
    <dbReference type="NCBI Taxonomy" id="544730"/>
    <lineage>
        <taxon>Eukaryota</taxon>
        <taxon>Viridiplantae</taxon>
        <taxon>Streptophyta</taxon>
        <taxon>Embryophyta</taxon>
        <taxon>Tracheophyta</taxon>
        <taxon>Spermatophyta</taxon>
        <taxon>Magnoliopsida</taxon>
        <taxon>Liliopsida</taxon>
        <taxon>Poales</taxon>
        <taxon>Cyperaceae</taxon>
        <taxon>Cyperoideae</taxon>
        <taxon>Cariceae</taxon>
        <taxon>Carex</taxon>
        <taxon>Carex subgen. Euthyceras</taxon>
    </lineage>
</organism>
<reference evidence="3" key="1">
    <citation type="submission" date="2020-01" db="EMBL/GenBank/DDBJ databases">
        <title>Genome sequence of Kobresia littledalei, the first chromosome-level genome in the family Cyperaceae.</title>
        <authorList>
            <person name="Qu G."/>
        </authorList>
    </citation>
    <scope>NUCLEOTIDE SEQUENCE</scope>
    <source>
        <strain evidence="3">C.B.Clarke</strain>
        <tissue evidence="3">Leaf</tissue>
    </source>
</reference>
<dbReference type="AlphaFoldDB" id="A0A833QIM3"/>